<dbReference type="EMBL" id="KV426526">
    <property type="protein sequence ID" value="KZV80058.1"/>
    <property type="molecule type" value="Genomic_DNA"/>
</dbReference>
<dbReference type="InParanoid" id="A0A165B8F5"/>
<dbReference type="STRING" id="1314781.A0A165B8F5"/>
<reference evidence="1 2" key="1">
    <citation type="journal article" date="2016" name="Mol. Biol. Evol.">
        <title>Comparative Genomics of Early-Diverging Mushroom-Forming Fungi Provides Insights into the Origins of Lignocellulose Decay Capabilities.</title>
        <authorList>
            <person name="Nagy L.G."/>
            <person name="Riley R."/>
            <person name="Tritt A."/>
            <person name="Adam C."/>
            <person name="Daum C."/>
            <person name="Floudas D."/>
            <person name="Sun H."/>
            <person name="Yadav J.S."/>
            <person name="Pangilinan J."/>
            <person name="Larsson K.H."/>
            <person name="Matsuura K."/>
            <person name="Barry K."/>
            <person name="Labutti K."/>
            <person name="Kuo R."/>
            <person name="Ohm R.A."/>
            <person name="Bhattacharya S.S."/>
            <person name="Shirouzu T."/>
            <person name="Yoshinaga Y."/>
            <person name="Martin F.M."/>
            <person name="Grigoriev I.V."/>
            <person name="Hibbett D.S."/>
        </authorList>
    </citation>
    <scope>NUCLEOTIDE SEQUENCE [LARGE SCALE GENOMIC DNA]</scope>
    <source>
        <strain evidence="1 2">HHB12029</strain>
    </source>
</reference>
<dbReference type="AlphaFoldDB" id="A0A165B8F5"/>
<dbReference type="SUPFAM" id="SSF51735">
    <property type="entry name" value="NAD(P)-binding Rossmann-fold domains"/>
    <property type="match status" value="1"/>
</dbReference>
<accession>A0A165B8F5</accession>
<gene>
    <name evidence="1" type="ORF">EXIGLDRAFT_781466</name>
</gene>
<dbReference type="InterPro" id="IPR002347">
    <property type="entry name" value="SDR_fam"/>
</dbReference>
<keyword evidence="2" id="KW-1185">Reference proteome</keyword>
<dbReference type="Pfam" id="PF00106">
    <property type="entry name" value="adh_short"/>
    <property type="match status" value="1"/>
</dbReference>
<name>A0A165B8F5_EXIGL</name>
<evidence type="ECO:0008006" key="3">
    <source>
        <dbReference type="Google" id="ProtNLM"/>
    </source>
</evidence>
<dbReference type="OrthoDB" id="153074at2759"/>
<organism evidence="1 2">
    <name type="scientific">Exidia glandulosa HHB12029</name>
    <dbReference type="NCBI Taxonomy" id="1314781"/>
    <lineage>
        <taxon>Eukaryota</taxon>
        <taxon>Fungi</taxon>
        <taxon>Dikarya</taxon>
        <taxon>Basidiomycota</taxon>
        <taxon>Agaricomycotina</taxon>
        <taxon>Agaricomycetes</taxon>
        <taxon>Auriculariales</taxon>
        <taxon>Exidiaceae</taxon>
        <taxon>Exidia</taxon>
    </lineage>
</organism>
<evidence type="ECO:0000313" key="2">
    <source>
        <dbReference type="Proteomes" id="UP000077266"/>
    </source>
</evidence>
<dbReference type="PRINTS" id="PR00081">
    <property type="entry name" value="GDHRDH"/>
</dbReference>
<dbReference type="Proteomes" id="UP000077266">
    <property type="component" value="Unassembled WGS sequence"/>
</dbReference>
<dbReference type="InterPro" id="IPR036291">
    <property type="entry name" value="NAD(P)-bd_dom_sf"/>
</dbReference>
<protein>
    <recommendedName>
        <fullName evidence="3">NAD(P)-binding protein</fullName>
    </recommendedName>
</protein>
<sequence length="101" mass="10954">MGTYAASKAALNQLNRTLAVEEPDITTIAFHPGAVKTEMSEHLQVEGKGHMDPAVIDMLTSSDMRVEADVPGRGIRNLVLRAGADYTGKYLHYNDPLVTSL</sequence>
<dbReference type="Gene3D" id="3.40.50.720">
    <property type="entry name" value="NAD(P)-binding Rossmann-like Domain"/>
    <property type="match status" value="1"/>
</dbReference>
<evidence type="ECO:0000313" key="1">
    <source>
        <dbReference type="EMBL" id="KZV80058.1"/>
    </source>
</evidence>
<proteinExistence type="predicted"/>